<dbReference type="STRING" id="93759.A0A1R3G2C8"/>
<proteinExistence type="predicted"/>
<evidence type="ECO:0000256" key="6">
    <source>
        <dbReference type="ARBA" id="ARBA00022737"/>
    </source>
</evidence>
<evidence type="ECO:0000256" key="10">
    <source>
        <dbReference type="ARBA" id="ARBA00022989"/>
    </source>
</evidence>
<dbReference type="GO" id="GO:0005524">
    <property type="term" value="F:ATP binding"/>
    <property type="evidence" value="ECO:0007669"/>
    <property type="project" value="UniProtKB-KW"/>
</dbReference>
<dbReference type="InterPro" id="IPR011009">
    <property type="entry name" value="Kinase-like_dom_sf"/>
</dbReference>
<reference evidence="16" key="1">
    <citation type="submission" date="2013-09" db="EMBL/GenBank/DDBJ databases">
        <title>Corchorus olitorius genome sequencing.</title>
        <authorList>
            <person name="Alam M."/>
            <person name="Haque M.S."/>
            <person name="Islam M.S."/>
            <person name="Emdad E.M."/>
            <person name="Islam M.M."/>
            <person name="Ahmed B."/>
            <person name="Halim A."/>
            <person name="Hossen Q.M.M."/>
            <person name="Hossain M.Z."/>
            <person name="Ahmed R."/>
            <person name="Khan M.M."/>
            <person name="Islam R."/>
            <person name="Rashid M.M."/>
            <person name="Khan S.A."/>
            <person name="Rahman M.S."/>
            <person name="Alam M."/>
            <person name="Yahiya A.S."/>
            <person name="Khan M.S."/>
            <person name="Azam M.S."/>
            <person name="Haque T."/>
            <person name="Lashkar M.Z.H."/>
            <person name="Akhand A.I."/>
            <person name="Morshed G."/>
            <person name="Roy S."/>
            <person name="Uddin K.S."/>
            <person name="Rabeya T."/>
            <person name="Hossain A.S."/>
            <person name="Chowdhury A."/>
            <person name="Snigdha A.R."/>
            <person name="Mortoza M.S."/>
            <person name="Matin S.A."/>
            <person name="Hoque S.M.E."/>
            <person name="Islam M.K."/>
            <person name="Roy D.K."/>
            <person name="Haider R."/>
            <person name="Moosa M.M."/>
            <person name="Elias S.M."/>
            <person name="Hasan A.M."/>
            <person name="Jahan S."/>
            <person name="Shafiuddin M."/>
            <person name="Mahmood N."/>
            <person name="Shommy N.S."/>
        </authorList>
    </citation>
    <scope>NUCLEOTIDE SEQUENCE [LARGE SCALE GENOMIC DNA]</scope>
    <source>
        <strain evidence="16">cv. O-4</strain>
    </source>
</reference>
<keyword evidence="11" id="KW-0472">Membrane</keyword>
<dbReference type="GO" id="GO:0004674">
    <property type="term" value="F:protein serine/threonine kinase activity"/>
    <property type="evidence" value="ECO:0007669"/>
    <property type="project" value="UniProtKB-KW"/>
</dbReference>
<dbReference type="AlphaFoldDB" id="A0A1R3G2C8"/>
<evidence type="ECO:0000256" key="1">
    <source>
        <dbReference type="ARBA" id="ARBA00004167"/>
    </source>
</evidence>
<dbReference type="Pfam" id="PF07714">
    <property type="entry name" value="PK_Tyr_Ser-Thr"/>
    <property type="match status" value="1"/>
</dbReference>
<dbReference type="PANTHER" id="PTHR27002:SF181">
    <property type="entry name" value="RECEPTOR-LIKE SERINE_THREONINE-PROTEIN KINASE"/>
    <property type="match status" value="1"/>
</dbReference>
<keyword evidence="9" id="KW-0067">ATP-binding</keyword>
<keyword evidence="5" id="KW-0732">Signal</keyword>
<name>A0A1R3G2C8_9ROSI</name>
<evidence type="ECO:0000256" key="3">
    <source>
        <dbReference type="ARBA" id="ARBA00022679"/>
    </source>
</evidence>
<keyword evidence="13" id="KW-0325">Glycoprotein</keyword>
<dbReference type="EMBL" id="AWUE01023882">
    <property type="protein sequence ID" value="OMO52219.1"/>
    <property type="molecule type" value="Genomic_DNA"/>
</dbReference>
<dbReference type="SUPFAM" id="SSF56112">
    <property type="entry name" value="Protein kinase-like (PK-like)"/>
    <property type="match status" value="1"/>
</dbReference>
<keyword evidence="10" id="KW-1133">Transmembrane helix</keyword>
<keyword evidence="8" id="KW-0418">Kinase</keyword>
<evidence type="ECO:0000256" key="13">
    <source>
        <dbReference type="ARBA" id="ARBA00023180"/>
    </source>
</evidence>
<dbReference type="PANTHER" id="PTHR27002">
    <property type="entry name" value="RECEPTOR-LIKE SERINE/THREONINE-PROTEIN KINASE SD1-8"/>
    <property type="match status" value="1"/>
</dbReference>
<evidence type="ECO:0000256" key="11">
    <source>
        <dbReference type="ARBA" id="ARBA00023136"/>
    </source>
</evidence>
<dbReference type="OrthoDB" id="8891264at2759"/>
<accession>A0A1R3G2C8</accession>
<comment type="subcellular location">
    <subcellularLocation>
        <location evidence="1">Membrane</location>
        <topology evidence="1">Single-pass membrane protein</topology>
    </subcellularLocation>
</comment>
<keyword evidence="7" id="KW-0547">Nucleotide-binding</keyword>
<sequence length="105" mass="11946">MATNNFQSTNKLGQGGFGPVYKGLFPGGQEIAVKRLSRVSEQGQQEFINEVELMSKLRHRNLVKLLGCCTEGEEKMLVYEYLPNMSLDYFMFGKRSKSLCLLFLL</sequence>
<dbReference type="Proteomes" id="UP000187203">
    <property type="component" value="Unassembled WGS sequence"/>
</dbReference>
<comment type="caution">
    <text evidence="15">The sequence shown here is derived from an EMBL/GenBank/DDBJ whole genome shotgun (WGS) entry which is preliminary data.</text>
</comment>
<keyword evidence="16" id="KW-1185">Reference proteome</keyword>
<keyword evidence="2" id="KW-0723">Serine/threonine-protein kinase</keyword>
<evidence type="ECO:0000259" key="14">
    <source>
        <dbReference type="PROSITE" id="PS50011"/>
    </source>
</evidence>
<evidence type="ECO:0000256" key="9">
    <source>
        <dbReference type="ARBA" id="ARBA00022840"/>
    </source>
</evidence>
<dbReference type="FunFam" id="3.30.200.20:FF:000142">
    <property type="entry name" value="Cysteine-rich receptor-like protein kinase 10"/>
    <property type="match status" value="1"/>
</dbReference>
<dbReference type="GO" id="GO:0005886">
    <property type="term" value="C:plasma membrane"/>
    <property type="evidence" value="ECO:0007669"/>
    <property type="project" value="TreeGrafter"/>
</dbReference>
<keyword evidence="3" id="KW-0808">Transferase</keyword>
<keyword evidence="4" id="KW-0812">Transmembrane</keyword>
<keyword evidence="6" id="KW-0677">Repeat</keyword>
<protein>
    <recommendedName>
        <fullName evidence="14">Protein kinase domain-containing protein</fullName>
    </recommendedName>
</protein>
<dbReference type="InterPro" id="IPR000719">
    <property type="entry name" value="Prot_kinase_dom"/>
</dbReference>
<dbReference type="PROSITE" id="PS50011">
    <property type="entry name" value="PROTEIN_KINASE_DOM"/>
    <property type="match status" value="1"/>
</dbReference>
<evidence type="ECO:0000256" key="2">
    <source>
        <dbReference type="ARBA" id="ARBA00022527"/>
    </source>
</evidence>
<keyword evidence="12" id="KW-0675">Receptor</keyword>
<gene>
    <name evidence="15" type="ORF">COLO4_37358</name>
</gene>
<dbReference type="InterPro" id="IPR001245">
    <property type="entry name" value="Ser-Thr/Tyr_kinase_cat_dom"/>
</dbReference>
<evidence type="ECO:0000256" key="4">
    <source>
        <dbReference type="ARBA" id="ARBA00022692"/>
    </source>
</evidence>
<evidence type="ECO:0000313" key="16">
    <source>
        <dbReference type="Proteomes" id="UP000187203"/>
    </source>
</evidence>
<evidence type="ECO:0000256" key="12">
    <source>
        <dbReference type="ARBA" id="ARBA00023170"/>
    </source>
</evidence>
<organism evidence="15 16">
    <name type="scientific">Corchorus olitorius</name>
    <dbReference type="NCBI Taxonomy" id="93759"/>
    <lineage>
        <taxon>Eukaryota</taxon>
        <taxon>Viridiplantae</taxon>
        <taxon>Streptophyta</taxon>
        <taxon>Embryophyta</taxon>
        <taxon>Tracheophyta</taxon>
        <taxon>Spermatophyta</taxon>
        <taxon>Magnoliopsida</taxon>
        <taxon>eudicotyledons</taxon>
        <taxon>Gunneridae</taxon>
        <taxon>Pentapetalae</taxon>
        <taxon>rosids</taxon>
        <taxon>malvids</taxon>
        <taxon>Malvales</taxon>
        <taxon>Malvaceae</taxon>
        <taxon>Grewioideae</taxon>
        <taxon>Apeibeae</taxon>
        <taxon>Corchorus</taxon>
    </lineage>
</organism>
<feature type="domain" description="Protein kinase" evidence="14">
    <location>
        <begin position="6"/>
        <end position="105"/>
    </location>
</feature>
<evidence type="ECO:0000313" key="15">
    <source>
        <dbReference type="EMBL" id="OMO52219.1"/>
    </source>
</evidence>
<evidence type="ECO:0000256" key="7">
    <source>
        <dbReference type="ARBA" id="ARBA00022741"/>
    </source>
</evidence>
<evidence type="ECO:0000256" key="8">
    <source>
        <dbReference type="ARBA" id="ARBA00022777"/>
    </source>
</evidence>
<dbReference type="Gene3D" id="3.30.200.20">
    <property type="entry name" value="Phosphorylase Kinase, domain 1"/>
    <property type="match status" value="1"/>
</dbReference>
<evidence type="ECO:0000256" key="5">
    <source>
        <dbReference type="ARBA" id="ARBA00022729"/>
    </source>
</evidence>